<keyword evidence="1" id="KW-0472">Membrane</keyword>
<organism evidence="2 3">
    <name type="scientific">Ramazzottius varieornatus</name>
    <name type="common">Water bear</name>
    <name type="synonym">Tardigrade</name>
    <dbReference type="NCBI Taxonomy" id="947166"/>
    <lineage>
        <taxon>Eukaryota</taxon>
        <taxon>Metazoa</taxon>
        <taxon>Ecdysozoa</taxon>
        <taxon>Tardigrada</taxon>
        <taxon>Eutardigrada</taxon>
        <taxon>Parachela</taxon>
        <taxon>Hypsibioidea</taxon>
        <taxon>Ramazzottiidae</taxon>
        <taxon>Ramazzottius</taxon>
    </lineage>
</organism>
<evidence type="ECO:0000256" key="1">
    <source>
        <dbReference type="SAM" id="Phobius"/>
    </source>
</evidence>
<dbReference type="Proteomes" id="UP000186922">
    <property type="component" value="Unassembled WGS sequence"/>
</dbReference>
<evidence type="ECO:0000313" key="3">
    <source>
        <dbReference type="Proteomes" id="UP000186922"/>
    </source>
</evidence>
<reference evidence="2 3" key="1">
    <citation type="journal article" date="2016" name="Nat. Commun.">
        <title>Extremotolerant tardigrade genome and improved radiotolerance of human cultured cells by tardigrade-unique protein.</title>
        <authorList>
            <person name="Hashimoto T."/>
            <person name="Horikawa D.D."/>
            <person name="Saito Y."/>
            <person name="Kuwahara H."/>
            <person name="Kozuka-Hata H."/>
            <person name="Shin-I T."/>
            <person name="Minakuchi Y."/>
            <person name="Ohishi K."/>
            <person name="Motoyama A."/>
            <person name="Aizu T."/>
            <person name="Enomoto A."/>
            <person name="Kondo K."/>
            <person name="Tanaka S."/>
            <person name="Hara Y."/>
            <person name="Koshikawa S."/>
            <person name="Sagara H."/>
            <person name="Miura T."/>
            <person name="Yokobori S."/>
            <person name="Miyagawa K."/>
            <person name="Suzuki Y."/>
            <person name="Kubo T."/>
            <person name="Oyama M."/>
            <person name="Kohara Y."/>
            <person name="Fujiyama A."/>
            <person name="Arakawa K."/>
            <person name="Katayama T."/>
            <person name="Toyoda A."/>
            <person name="Kunieda T."/>
        </authorList>
    </citation>
    <scope>NUCLEOTIDE SEQUENCE [LARGE SCALE GENOMIC DNA]</scope>
    <source>
        <strain evidence="2 3">YOKOZUNA-1</strain>
    </source>
</reference>
<keyword evidence="1" id="KW-0812">Transmembrane</keyword>
<comment type="caution">
    <text evidence="2">The sequence shown here is derived from an EMBL/GenBank/DDBJ whole genome shotgun (WGS) entry which is preliminary data.</text>
</comment>
<keyword evidence="1" id="KW-1133">Transmembrane helix</keyword>
<dbReference type="AlphaFoldDB" id="A0A1D1UMK6"/>
<keyword evidence="3" id="KW-1185">Reference proteome</keyword>
<dbReference type="OrthoDB" id="10594099at2759"/>
<evidence type="ECO:0008006" key="4">
    <source>
        <dbReference type="Google" id="ProtNLM"/>
    </source>
</evidence>
<feature type="transmembrane region" description="Helical" evidence="1">
    <location>
        <begin position="60"/>
        <end position="83"/>
    </location>
</feature>
<protein>
    <recommendedName>
        <fullName evidence="4">MARVEL domain-containing protein</fullName>
    </recommendedName>
</protein>
<dbReference type="EMBL" id="BDGG01000001">
    <property type="protein sequence ID" value="GAU88497.1"/>
    <property type="molecule type" value="Genomic_DNA"/>
</dbReference>
<feature type="transmembrane region" description="Helical" evidence="1">
    <location>
        <begin position="95"/>
        <end position="117"/>
    </location>
</feature>
<evidence type="ECO:0000313" key="2">
    <source>
        <dbReference type="EMBL" id="GAU88497.1"/>
    </source>
</evidence>
<accession>A0A1D1UMK6</accession>
<feature type="transmembrane region" description="Helical" evidence="1">
    <location>
        <begin position="175"/>
        <end position="193"/>
    </location>
</feature>
<feature type="transmembrane region" description="Helical" evidence="1">
    <location>
        <begin position="24"/>
        <end position="48"/>
    </location>
</feature>
<name>A0A1D1UMK6_RAMVA</name>
<sequence length="270" mass="29801">MDPFAGIFPVPVPAPNIYRSLKTIGVLGVVETVVALVAFGFEVTGLVFNDETYGNHNTYHRSLCIFGMCAALSAAFAGIWGFLSQLERVRPRARHCMFLLGILWTFFCGALSYGLMIHSIDAARTALKTRKNFEPSSTTRRPFMEAEFHVTNAVNTVSPPVGEDTVLAEIRCGAALAYAALGCLFLSSFLLNCHNLRRIMKHGHTCFPKFRYPWMSRHWSTNSTYIPTKRSMSNSLKTDPGSPVIQIDKYGSLWLLSNAPADPDNAGAQA</sequence>
<gene>
    <name evidence="2" type="primary">RvY_01185-1</name>
    <name evidence="2" type="synonym">RvY_01185.1</name>
    <name evidence="2" type="ORF">RvY_01185</name>
</gene>
<proteinExistence type="predicted"/>